<keyword evidence="3" id="KW-1185">Reference proteome</keyword>
<dbReference type="RefSeq" id="WP_066058342.1">
    <property type="nucleotide sequence ID" value="NZ_JBHUNF010000004.1"/>
</dbReference>
<dbReference type="Gene3D" id="1.10.260.40">
    <property type="entry name" value="lambda repressor-like DNA-binding domains"/>
    <property type="match status" value="1"/>
</dbReference>
<evidence type="ECO:0000259" key="1">
    <source>
        <dbReference type="PROSITE" id="PS50943"/>
    </source>
</evidence>
<gene>
    <name evidence="2" type="ORF">ACFSUQ_06225</name>
</gene>
<protein>
    <submittedName>
        <fullName evidence="2">Helix-turn-helix domain-containing protein</fullName>
    </submittedName>
</protein>
<dbReference type="Proteomes" id="UP001597453">
    <property type="component" value="Unassembled WGS sequence"/>
</dbReference>
<dbReference type="SMART" id="SM00530">
    <property type="entry name" value="HTH_XRE"/>
    <property type="match status" value="1"/>
</dbReference>
<organism evidence="2 3">
    <name type="scientific">Gulosibacter bifidus</name>
    <dbReference type="NCBI Taxonomy" id="272239"/>
    <lineage>
        <taxon>Bacteria</taxon>
        <taxon>Bacillati</taxon>
        <taxon>Actinomycetota</taxon>
        <taxon>Actinomycetes</taxon>
        <taxon>Micrococcales</taxon>
        <taxon>Microbacteriaceae</taxon>
        <taxon>Gulosibacter</taxon>
    </lineage>
</organism>
<dbReference type="SUPFAM" id="SSF47413">
    <property type="entry name" value="lambda repressor-like DNA-binding domains"/>
    <property type="match status" value="1"/>
</dbReference>
<dbReference type="PROSITE" id="PS50943">
    <property type="entry name" value="HTH_CROC1"/>
    <property type="match status" value="1"/>
</dbReference>
<reference evidence="3" key="1">
    <citation type="journal article" date="2019" name="Int. J. Syst. Evol. Microbiol.">
        <title>The Global Catalogue of Microorganisms (GCM) 10K type strain sequencing project: providing services to taxonomists for standard genome sequencing and annotation.</title>
        <authorList>
            <consortium name="The Broad Institute Genomics Platform"/>
            <consortium name="The Broad Institute Genome Sequencing Center for Infectious Disease"/>
            <person name="Wu L."/>
            <person name="Ma J."/>
        </authorList>
    </citation>
    <scope>NUCLEOTIDE SEQUENCE [LARGE SCALE GENOMIC DNA]</scope>
    <source>
        <strain evidence="3">TISTR 1511</strain>
    </source>
</reference>
<sequence length="123" mass="14182">MVTPATFGEFIASRRKQAELTMREFADRIRVTAPYLSDIEKGRRAAPDSKLEAIALALKLTQVEREEMFDLAARTRDHQVSIDLTDYIMDTDGARIALRRAKERALTDEQWEQIVKIIEGDWE</sequence>
<dbReference type="CDD" id="cd00093">
    <property type="entry name" value="HTH_XRE"/>
    <property type="match status" value="1"/>
</dbReference>
<dbReference type="InterPro" id="IPR010982">
    <property type="entry name" value="Lambda_DNA-bd_dom_sf"/>
</dbReference>
<dbReference type="EMBL" id="JBHUNF010000004">
    <property type="protein sequence ID" value="MFD2674892.1"/>
    <property type="molecule type" value="Genomic_DNA"/>
</dbReference>
<evidence type="ECO:0000313" key="3">
    <source>
        <dbReference type="Proteomes" id="UP001597453"/>
    </source>
</evidence>
<feature type="domain" description="HTH cro/C1-type" evidence="1">
    <location>
        <begin position="11"/>
        <end position="65"/>
    </location>
</feature>
<comment type="caution">
    <text evidence="2">The sequence shown here is derived from an EMBL/GenBank/DDBJ whole genome shotgun (WGS) entry which is preliminary data.</text>
</comment>
<evidence type="ECO:0000313" key="2">
    <source>
        <dbReference type="EMBL" id="MFD2674892.1"/>
    </source>
</evidence>
<dbReference type="Pfam" id="PF13560">
    <property type="entry name" value="HTH_31"/>
    <property type="match status" value="1"/>
</dbReference>
<proteinExistence type="predicted"/>
<accession>A0ABW5RLI8</accession>
<name>A0ABW5RLI8_9MICO</name>
<dbReference type="InterPro" id="IPR001387">
    <property type="entry name" value="Cro/C1-type_HTH"/>
</dbReference>